<dbReference type="Proteomes" id="UP000541969">
    <property type="component" value="Unassembled WGS sequence"/>
</dbReference>
<dbReference type="AlphaFoldDB" id="A0A853CEV5"/>
<comment type="similarity">
    <text evidence="2">Belongs to the oxygen-dependent FAD-linked oxidoreductase family.</text>
</comment>
<name>A0A853CEV5_9ACTN</name>
<keyword evidence="5" id="KW-0560">Oxidoreductase</keyword>
<comment type="caution">
    <text evidence="7">The sequence shown here is derived from an EMBL/GenBank/DDBJ whole genome shotgun (WGS) entry which is preliminary data.</text>
</comment>
<evidence type="ECO:0000313" key="7">
    <source>
        <dbReference type="EMBL" id="NYJ05696.1"/>
    </source>
</evidence>
<keyword evidence="3" id="KW-0285">Flavoprotein</keyword>
<evidence type="ECO:0000256" key="2">
    <source>
        <dbReference type="ARBA" id="ARBA00005466"/>
    </source>
</evidence>
<evidence type="ECO:0000256" key="1">
    <source>
        <dbReference type="ARBA" id="ARBA00001974"/>
    </source>
</evidence>
<evidence type="ECO:0000313" key="8">
    <source>
        <dbReference type="Proteomes" id="UP000541969"/>
    </source>
</evidence>
<dbReference type="InterPro" id="IPR050416">
    <property type="entry name" value="FAD-linked_Oxidoreductase"/>
</dbReference>
<dbReference type="PANTHER" id="PTHR42973">
    <property type="entry name" value="BINDING OXIDOREDUCTASE, PUTATIVE (AFU_ORTHOLOGUE AFUA_1G17690)-RELATED"/>
    <property type="match status" value="1"/>
</dbReference>
<dbReference type="Gene3D" id="3.40.462.20">
    <property type="match status" value="1"/>
</dbReference>
<dbReference type="InterPro" id="IPR016166">
    <property type="entry name" value="FAD-bd_PCMH"/>
</dbReference>
<evidence type="ECO:0000256" key="3">
    <source>
        <dbReference type="ARBA" id="ARBA00022630"/>
    </source>
</evidence>
<dbReference type="RefSeq" id="WP_179716312.1">
    <property type="nucleotide sequence ID" value="NZ_JACBZT010000001.1"/>
</dbReference>
<dbReference type="SUPFAM" id="SSF56176">
    <property type="entry name" value="FAD-binding/transporter-associated domain-like"/>
    <property type="match status" value="1"/>
</dbReference>
<dbReference type="EMBL" id="JACBZT010000001">
    <property type="protein sequence ID" value="NYJ05696.1"/>
    <property type="molecule type" value="Genomic_DNA"/>
</dbReference>
<gene>
    <name evidence="7" type="ORF">GGQ55_001974</name>
</gene>
<dbReference type="InterPro" id="IPR006093">
    <property type="entry name" value="Oxy_OxRdtase_FAD_BS"/>
</dbReference>
<evidence type="ECO:0000256" key="5">
    <source>
        <dbReference type="ARBA" id="ARBA00023002"/>
    </source>
</evidence>
<dbReference type="InterPro" id="IPR006094">
    <property type="entry name" value="Oxid_FAD_bind_N"/>
</dbReference>
<keyword evidence="4" id="KW-0274">FAD</keyword>
<dbReference type="InterPro" id="IPR016169">
    <property type="entry name" value="FAD-bd_PCMH_sub2"/>
</dbReference>
<dbReference type="InterPro" id="IPR016167">
    <property type="entry name" value="FAD-bd_PCMH_sub1"/>
</dbReference>
<dbReference type="GO" id="GO:0016491">
    <property type="term" value="F:oxidoreductase activity"/>
    <property type="evidence" value="ECO:0007669"/>
    <property type="project" value="UniProtKB-KW"/>
</dbReference>
<organism evidence="7 8">
    <name type="scientific">Petropleomorpha daqingensis</name>
    <dbReference type="NCBI Taxonomy" id="2026353"/>
    <lineage>
        <taxon>Bacteria</taxon>
        <taxon>Bacillati</taxon>
        <taxon>Actinomycetota</taxon>
        <taxon>Actinomycetes</taxon>
        <taxon>Geodermatophilales</taxon>
        <taxon>Geodermatophilaceae</taxon>
        <taxon>Petropleomorpha</taxon>
    </lineage>
</organism>
<dbReference type="PANTHER" id="PTHR42973:SF39">
    <property type="entry name" value="FAD-BINDING PCMH-TYPE DOMAIN-CONTAINING PROTEIN"/>
    <property type="match status" value="1"/>
</dbReference>
<feature type="domain" description="FAD-binding PCMH-type" evidence="6">
    <location>
        <begin position="65"/>
        <end position="233"/>
    </location>
</feature>
<evidence type="ECO:0000256" key="4">
    <source>
        <dbReference type="ARBA" id="ARBA00022827"/>
    </source>
</evidence>
<proteinExistence type="inferred from homology"/>
<comment type="cofactor">
    <cofactor evidence="1">
        <name>FAD</name>
        <dbReference type="ChEBI" id="CHEBI:57692"/>
    </cofactor>
</comment>
<dbReference type="Pfam" id="PF01565">
    <property type="entry name" value="FAD_binding_4"/>
    <property type="match status" value="1"/>
</dbReference>
<accession>A0A853CEV5</accession>
<dbReference type="GO" id="GO:0071949">
    <property type="term" value="F:FAD binding"/>
    <property type="evidence" value="ECO:0007669"/>
    <property type="project" value="InterPro"/>
</dbReference>
<keyword evidence="8" id="KW-1185">Reference proteome</keyword>
<dbReference type="Gene3D" id="3.30.465.10">
    <property type="match status" value="1"/>
</dbReference>
<evidence type="ECO:0000259" key="6">
    <source>
        <dbReference type="PROSITE" id="PS51387"/>
    </source>
</evidence>
<sequence>MSINELDTTEPESFDVLIDDEVLDSLAPAIPAEDVDDLRSRVHGPVYAAGDDGLVAEVATWNLAVTHTPAIAVGATCAADVATAVSFATAHGLRVAVQATGHGPVRNAAGSLMISTRRMQGVTIDRMRGTARVEAGVKWAKVLEAAAPFGLTGLCGSSSDVGVVGYTLGGGLGSLGRKFGFSADSVLSVEIVTADGVLRTVCAEEQPELFWAVRGGKGNFGVVTAIELQLVPVRSVLGGGIFFAGKDAPAVLHAFRQWAPTLPEDVGTSIAILRLPPMEELPPPLRGQTVVHLRYVYAGDDPAEGERLVEPMRSAGEVLLGFIHPLLTTELDSVHMDPTDPMPGWEKGMQLAELTEETVDALLAAAGPQLDIPLIMVEIRLLGGALARQPRVPNAVAGRDGAYQVLTLGPGVPELATVVPALGKGVLKALEPWKAPGCVTNFLGEVAGPAEVAASYPPAVAERLQAVKQAVDPDRVFSFGHAL</sequence>
<dbReference type="InterPro" id="IPR036318">
    <property type="entry name" value="FAD-bd_PCMH-like_sf"/>
</dbReference>
<protein>
    <submittedName>
        <fullName evidence="7">FAD/FMN-containing dehydrogenase</fullName>
    </submittedName>
</protein>
<dbReference type="PROSITE" id="PS51387">
    <property type="entry name" value="FAD_PCMH"/>
    <property type="match status" value="1"/>
</dbReference>
<reference evidence="7 8" key="1">
    <citation type="submission" date="2020-07" db="EMBL/GenBank/DDBJ databases">
        <title>Sequencing the genomes of 1000 actinobacteria strains.</title>
        <authorList>
            <person name="Klenk H.-P."/>
        </authorList>
    </citation>
    <scope>NUCLEOTIDE SEQUENCE [LARGE SCALE GENOMIC DNA]</scope>
    <source>
        <strain evidence="7 8">DSM 104001</strain>
    </source>
</reference>
<dbReference type="Gene3D" id="3.30.43.10">
    <property type="entry name" value="Uridine Diphospho-n-acetylenolpyruvylglucosamine Reductase, domain 2"/>
    <property type="match status" value="1"/>
</dbReference>
<dbReference type="PROSITE" id="PS00862">
    <property type="entry name" value="OX2_COVAL_FAD"/>
    <property type="match status" value="1"/>
</dbReference>